<organism evidence="1">
    <name type="scientific">candidate division TA06 bacterium ADurb.Bin417</name>
    <dbReference type="NCBI Taxonomy" id="1852828"/>
    <lineage>
        <taxon>Bacteria</taxon>
        <taxon>Bacteria division TA06</taxon>
    </lineage>
</organism>
<dbReference type="InterPro" id="IPR008257">
    <property type="entry name" value="Pept_M19"/>
</dbReference>
<name>A0A1V5MGP8_UNCT6</name>
<dbReference type="GO" id="GO:0006508">
    <property type="term" value="P:proteolysis"/>
    <property type="evidence" value="ECO:0007669"/>
    <property type="project" value="InterPro"/>
</dbReference>
<reference evidence="1" key="1">
    <citation type="submission" date="2017-02" db="EMBL/GenBank/DDBJ databases">
        <title>Delving into the versatile metabolic prowess of the omnipresent phylum Bacteroidetes.</title>
        <authorList>
            <person name="Nobu M.K."/>
            <person name="Mei R."/>
            <person name="Narihiro T."/>
            <person name="Kuroda K."/>
            <person name="Liu W.-T."/>
        </authorList>
    </citation>
    <scope>NUCLEOTIDE SEQUENCE</scope>
    <source>
        <strain evidence="1">ADurb.Bin417</strain>
    </source>
</reference>
<dbReference type="Proteomes" id="UP000485484">
    <property type="component" value="Unassembled WGS sequence"/>
</dbReference>
<dbReference type="EMBL" id="MWAK01000105">
    <property type="protein sequence ID" value="OPZ92366.1"/>
    <property type="molecule type" value="Genomic_DNA"/>
</dbReference>
<dbReference type="AlphaFoldDB" id="A0A1V5MGP8"/>
<evidence type="ECO:0000313" key="1">
    <source>
        <dbReference type="EMBL" id="OPZ92366.1"/>
    </source>
</evidence>
<dbReference type="SUPFAM" id="SSF51556">
    <property type="entry name" value="Metallo-dependent hydrolases"/>
    <property type="match status" value="1"/>
</dbReference>
<gene>
    <name evidence="1" type="ORF">BWY73_00836</name>
</gene>
<accession>A0A1V5MGP8</accession>
<dbReference type="Pfam" id="PF01244">
    <property type="entry name" value="Peptidase_M19"/>
    <property type="match status" value="1"/>
</dbReference>
<proteinExistence type="predicted"/>
<comment type="caution">
    <text evidence="1">The sequence shown here is derived from an EMBL/GenBank/DDBJ whole genome shotgun (WGS) entry which is preliminary data.</text>
</comment>
<sequence length="141" mass="15736">MPQFLGGRGDITAFLDHIDYAVGRFGDDHVAIGTDRAYHSVLSQSERARLGPVPAGSNNWQSLWPAGSLPYRPDWQKPEQLRSLEWTNWPLFTVGLVQRGHSDERIRKIIGLNVLRVARANFPYDRYPGLAVPETGAAPAD</sequence>
<dbReference type="Gene3D" id="3.20.20.140">
    <property type="entry name" value="Metal-dependent hydrolases"/>
    <property type="match status" value="1"/>
</dbReference>
<dbReference type="InterPro" id="IPR032466">
    <property type="entry name" value="Metal_Hydrolase"/>
</dbReference>
<dbReference type="GO" id="GO:0070573">
    <property type="term" value="F:metallodipeptidase activity"/>
    <property type="evidence" value="ECO:0007669"/>
    <property type="project" value="InterPro"/>
</dbReference>
<protein>
    <submittedName>
        <fullName evidence="1">Membrane dipeptidase (Peptidase family M19)</fullName>
    </submittedName>
</protein>